<dbReference type="EMBL" id="MG882219">
    <property type="protein sequence ID" value="AVN68163.1"/>
    <property type="molecule type" value="Genomic_DNA"/>
</dbReference>
<dbReference type="InterPro" id="IPR050269">
    <property type="entry name" value="ComplexI_Subunit6"/>
</dbReference>
<feature type="transmembrane region" description="Helical" evidence="16">
    <location>
        <begin position="49"/>
        <end position="69"/>
    </location>
</feature>
<feature type="transmembrane region" description="Helical" evidence="16">
    <location>
        <begin position="81"/>
        <end position="98"/>
    </location>
</feature>
<feature type="transmembrane region" description="Helical" evidence="16">
    <location>
        <begin position="132"/>
        <end position="155"/>
    </location>
</feature>
<dbReference type="GO" id="GO:0031966">
    <property type="term" value="C:mitochondrial membrane"/>
    <property type="evidence" value="ECO:0007669"/>
    <property type="project" value="UniProtKB-SubCell"/>
</dbReference>
<evidence type="ECO:0000256" key="7">
    <source>
        <dbReference type="ARBA" id="ARBA00022692"/>
    </source>
</evidence>
<comment type="subcellular location">
    <subcellularLocation>
        <location evidence="1">Mitochondrion membrane</location>
        <topology evidence="1">Multi-pass membrane protein</topology>
    </subcellularLocation>
</comment>
<keyword evidence="12 17" id="KW-0496">Mitochondrion</keyword>
<keyword evidence="6" id="KW-0679">Respiratory chain</keyword>
<evidence type="ECO:0000256" key="8">
    <source>
        <dbReference type="ARBA" id="ARBA00022967"/>
    </source>
</evidence>
<evidence type="ECO:0000256" key="11">
    <source>
        <dbReference type="ARBA" id="ARBA00023027"/>
    </source>
</evidence>
<evidence type="ECO:0000256" key="2">
    <source>
        <dbReference type="ARBA" id="ARBA00005698"/>
    </source>
</evidence>
<evidence type="ECO:0000256" key="14">
    <source>
        <dbReference type="ARBA" id="ARBA00031019"/>
    </source>
</evidence>
<accession>A0A2P1H9G0</accession>
<gene>
    <name evidence="17" type="primary">nad6</name>
</gene>
<evidence type="ECO:0000256" key="6">
    <source>
        <dbReference type="ARBA" id="ARBA00022660"/>
    </source>
</evidence>
<evidence type="ECO:0000256" key="15">
    <source>
        <dbReference type="ARBA" id="ARBA00049551"/>
    </source>
</evidence>
<evidence type="ECO:0000256" key="16">
    <source>
        <dbReference type="SAM" id="Phobius"/>
    </source>
</evidence>
<proteinExistence type="inferred from homology"/>
<evidence type="ECO:0000256" key="5">
    <source>
        <dbReference type="ARBA" id="ARBA00022448"/>
    </source>
</evidence>
<evidence type="ECO:0000256" key="10">
    <source>
        <dbReference type="ARBA" id="ARBA00022989"/>
    </source>
</evidence>
<dbReference type="GO" id="GO:0008137">
    <property type="term" value="F:NADH dehydrogenase (ubiquinone) activity"/>
    <property type="evidence" value="ECO:0007669"/>
    <property type="project" value="UniProtKB-EC"/>
</dbReference>
<reference evidence="17" key="1">
    <citation type="journal article" date="2018" name="Mol. Biol. Evol.">
        <title>Transoceanic dispersal and plate tectonics shaped global cockroach distributions: evidence from mitochondrial phylogenomics.</title>
        <authorList>
            <person name="Bourguignon T."/>
            <person name="Qian T."/>
            <person name="Ho S.Y.W."/>
            <person name="Juna F."/>
            <person name="Wang Z."/>
            <person name="Arab D.A."/>
            <person name="Cameron S.L."/>
            <person name="Walker J."/>
            <person name="Rentz D."/>
            <person name="Evans T.A."/>
            <person name="Lo N."/>
        </authorList>
    </citation>
    <scope>NUCLEOTIDE SEQUENCE</scope>
</reference>
<evidence type="ECO:0000256" key="1">
    <source>
        <dbReference type="ARBA" id="ARBA00004225"/>
    </source>
</evidence>
<keyword evidence="13 16" id="KW-0472">Membrane</keyword>
<keyword evidence="9" id="KW-0249">Electron transport</keyword>
<dbReference type="PANTHER" id="PTHR11435">
    <property type="entry name" value="NADH UBIQUINONE OXIDOREDUCTASE SUBUNIT ND6"/>
    <property type="match status" value="1"/>
</dbReference>
<evidence type="ECO:0000256" key="3">
    <source>
        <dbReference type="ARBA" id="ARBA00012944"/>
    </source>
</evidence>
<evidence type="ECO:0000256" key="12">
    <source>
        <dbReference type="ARBA" id="ARBA00023128"/>
    </source>
</evidence>
<comment type="similarity">
    <text evidence="2">Belongs to the complex I subunit 6 family.</text>
</comment>
<protein>
    <recommendedName>
        <fullName evidence="4">NADH-ubiquinone oxidoreductase chain 6</fullName>
        <ecNumber evidence="3">7.1.1.2</ecNumber>
    </recommendedName>
    <alternativeName>
        <fullName evidence="14">NADH dehydrogenase subunit 6</fullName>
    </alternativeName>
</protein>
<keyword evidence="8" id="KW-1278">Translocase</keyword>
<organism evidence="17">
    <name type="scientific">Ectoneura hanitschi</name>
    <dbReference type="NCBI Taxonomy" id="2093485"/>
    <lineage>
        <taxon>Eukaryota</taxon>
        <taxon>Metazoa</taxon>
        <taxon>Ecdysozoa</taxon>
        <taxon>Arthropoda</taxon>
        <taxon>Hexapoda</taxon>
        <taxon>Insecta</taxon>
        <taxon>Pterygota</taxon>
        <taxon>Neoptera</taxon>
        <taxon>Polyneoptera</taxon>
        <taxon>Dictyoptera</taxon>
        <taxon>Blattodea</taxon>
        <taxon>Blaberoidea</taxon>
        <taxon>Ectobiidae</taxon>
        <taxon>Ectobiinae</taxon>
        <taxon>Ectoneura</taxon>
    </lineage>
</organism>
<name>A0A2P1H9G0_9NEOP</name>
<evidence type="ECO:0000256" key="4">
    <source>
        <dbReference type="ARBA" id="ARBA00021095"/>
    </source>
</evidence>
<keyword evidence="10 16" id="KW-1133">Transmembrane helix</keyword>
<keyword evidence="7 16" id="KW-0812">Transmembrane</keyword>
<dbReference type="EC" id="7.1.1.2" evidence="3"/>
<evidence type="ECO:0000256" key="13">
    <source>
        <dbReference type="ARBA" id="ARBA00023136"/>
    </source>
</evidence>
<dbReference type="AlphaFoldDB" id="A0A2P1H9G0"/>
<evidence type="ECO:0000313" key="17">
    <source>
        <dbReference type="EMBL" id="AVN68163.1"/>
    </source>
</evidence>
<sequence length="163" mass="19135">MMLLTLTTMICLIFTKIKHPMSMGLLLLLQTILLSMMSGLMSKSFWFSYILFLVFLGGMLILFIYMASLAPNEMFYSSNKFIIVFPIIIMLFYMIWYYKLQLTYHNQEMFHNMLNSAMPNLLIKLYNKPTNIITIMLALYLFLTLIAVVKITNIFKGPLRSMF</sequence>
<geneLocation type="mitochondrion" evidence="17"/>
<keyword evidence="5" id="KW-0813">Transport</keyword>
<evidence type="ECO:0000256" key="9">
    <source>
        <dbReference type="ARBA" id="ARBA00022982"/>
    </source>
</evidence>
<comment type="catalytic activity">
    <reaction evidence="15">
        <text>a ubiquinone + NADH + 5 H(+)(in) = a ubiquinol + NAD(+) + 4 H(+)(out)</text>
        <dbReference type="Rhea" id="RHEA:29091"/>
        <dbReference type="Rhea" id="RHEA-COMP:9565"/>
        <dbReference type="Rhea" id="RHEA-COMP:9566"/>
        <dbReference type="ChEBI" id="CHEBI:15378"/>
        <dbReference type="ChEBI" id="CHEBI:16389"/>
        <dbReference type="ChEBI" id="CHEBI:17976"/>
        <dbReference type="ChEBI" id="CHEBI:57540"/>
        <dbReference type="ChEBI" id="CHEBI:57945"/>
        <dbReference type="EC" id="7.1.1.2"/>
    </reaction>
</comment>
<dbReference type="PANTHER" id="PTHR11435:SF1">
    <property type="entry name" value="NADH-UBIQUINONE OXIDOREDUCTASE CHAIN 6"/>
    <property type="match status" value="1"/>
</dbReference>
<keyword evidence="11" id="KW-0520">NAD</keyword>